<evidence type="ECO:0000313" key="7">
    <source>
        <dbReference type="EMBL" id="MFH6984400.1"/>
    </source>
</evidence>
<name>A0ABW7N9V0_9BACT</name>
<evidence type="ECO:0000259" key="6">
    <source>
        <dbReference type="PROSITE" id="PS01124"/>
    </source>
</evidence>
<protein>
    <submittedName>
        <fullName evidence="7">Helix-turn-helix domain-containing protein</fullName>
    </submittedName>
</protein>
<dbReference type="EMBL" id="JBIPKE010000017">
    <property type="protein sequence ID" value="MFH6984400.1"/>
    <property type="molecule type" value="Genomic_DNA"/>
</dbReference>
<feature type="transmembrane region" description="Helical" evidence="4">
    <location>
        <begin position="264"/>
        <end position="285"/>
    </location>
</feature>
<comment type="caution">
    <text evidence="7">The sequence shown here is derived from an EMBL/GenBank/DDBJ whole genome shotgun (WGS) entry which is preliminary data.</text>
</comment>
<sequence length="506" mass="58596">MNRKVILWGLLCCVWSLTGFGADEAPKYHTTFIVDAVPANTPHDASIYLVTDIDGWVTDKAERKFQRSPDGTLVLHLLHSSDTLQYKITRGTWSSVEARKNGRARPNRLLISTASEQTVHMTVESWEDISSHSYTIYMYFLIIAAIQGLLLVVAINTIRNQNKTANSILSVLLVLITISVLGRASTFDPDVFNWEPKLLFVPELILFTYGPIFYLYIHKLLVIEVKWSRIWPQFIPFLVQFALYLPYLALERQTFIYKVLDKELFPYFAITGVLALLFNSAYWIICKRILAGYSTQEHLNEKQKKYLRFLDYVLNIKAIYLGLWLIVVVIYVSGRILNTDLLYISENLIDVLWLLFSLIIFALAYYAVKHPEVLREKKKYQDQKINQDEISSIKNKLIKLLETDQIYLKPELTLESMAHMIPTASHTLSRVINEQFDQHFTELINTYRVDEFIRKVEASGDSASFLEIAFSVGFNSKPTFNRAFKKIKGCTPRQYFKEVHSSDDRH</sequence>
<keyword evidence="2" id="KW-0238">DNA-binding</keyword>
<evidence type="ECO:0000256" key="1">
    <source>
        <dbReference type="ARBA" id="ARBA00023015"/>
    </source>
</evidence>
<dbReference type="SUPFAM" id="SSF46689">
    <property type="entry name" value="Homeodomain-like"/>
    <property type="match status" value="1"/>
</dbReference>
<proteinExistence type="predicted"/>
<dbReference type="PANTHER" id="PTHR43280:SF2">
    <property type="entry name" value="HTH-TYPE TRANSCRIPTIONAL REGULATOR EXSA"/>
    <property type="match status" value="1"/>
</dbReference>
<feature type="transmembrane region" description="Helical" evidence="4">
    <location>
        <begin position="136"/>
        <end position="155"/>
    </location>
</feature>
<dbReference type="Gene3D" id="1.10.10.60">
    <property type="entry name" value="Homeodomain-like"/>
    <property type="match status" value="1"/>
</dbReference>
<feature type="transmembrane region" description="Helical" evidence="4">
    <location>
        <begin position="229"/>
        <end position="249"/>
    </location>
</feature>
<keyword evidence="8" id="KW-1185">Reference proteome</keyword>
<accession>A0ABW7N9V0</accession>
<keyword evidence="1" id="KW-0805">Transcription regulation</keyword>
<dbReference type="InterPro" id="IPR009057">
    <property type="entry name" value="Homeodomain-like_sf"/>
</dbReference>
<dbReference type="InterPro" id="IPR018060">
    <property type="entry name" value="HTH_AraC"/>
</dbReference>
<reference evidence="7 8" key="1">
    <citation type="journal article" date="2013" name="Int. J. Syst. Evol. Microbiol.">
        <title>Marinoscillum luteum sp. nov., isolated from marine sediment.</title>
        <authorList>
            <person name="Cha I.T."/>
            <person name="Park S.J."/>
            <person name="Kim S.J."/>
            <person name="Kim J.G."/>
            <person name="Jung M.Y."/>
            <person name="Shin K.S."/>
            <person name="Kwon K.K."/>
            <person name="Yang S.H."/>
            <person name="Seo Y.S."/>
            <person name="Rhee S.K."/>
        </authorList>
    </citation>
    <scope>NUCLEOTIDE SEQUENCE [LARGE SCALE GENOMIC DNA]</scope>
    <source>
        <strain evidence="7 8">KCTC 23939</strain>
    </source>
</reference>
<evidence type="ECO:0000256" key="5">
    <source>
        <dbReference type="SAM" id="SignalP"/>
    </source>
</evidence>
<keyword evidence="5" id="KW-0732">Signal</keyword>
<dbReference type="SMART" id="SM00342">
    <property type="entry name" value="HTH_ARAC"/>
    <property type="match status" value="1"/>
</dbReference>
<feature type="signal peptide" evidence="5">
    <location>
        <begin position="1"/>
        <end position="21"/>
    </location>
</feature>
<dbReference type="Proteomes" id="UP001610063">
    <property type="component" value="Unassembled WGS sequence"/>
</dbReference>
<feature type="transmembrane region" description="Helical" evidence="4">
    <location>
        <begin position="351"/>
        <end position="368"/>
    </location>
</feature>
<keyword evidence="4" id="KW-0472">Membrane</keyword>
<keyword evidence="4" id="KW-0812">Transmembrane</keyword>
<dbReference type="RefSeq" id="WP_395417740.1">
    <property type="nucleotide sequence ID" value="NZ_JBIPKE010000017.1"/>
</dbReference>
<evidence type="ECO:0000256" key="2">
    <source>
        <dbReference type="ARBA" id="ARBA00023125"/>
    </source>
</evidence>
<feature type="transmembrane region" description="Helical" evidence="4">
    <location>
        <begin position="306"/>
        <end position="331"/>
    </location>
</feature>
<dbReference type="PROSITE" id="PS01124">
    <property type="entry name" value="HTH_ARAC_FAMILY_2"/>
    <property type="match status" value="1"/>
</dbReference>
<dbReference type="Pfam" id="PF12833">
    <property type="entry name" value="HTH_18"/>
    <property type="match status" value="1"/>
</dbReference>
<gene>
    <name evidence="7" type="ORF">ACHKAR_13185</name>
</gene>
<evidence type="ECO:0000256" key="4">
    <source>
        <dbReference type="SAM" id="Phobius"/>
    </source>
</evidence>
<evidence type="ECO:0000313" key="8">
    <source>
        <dbReference type="Proteomes" id="UP001610063"/>
    </source>
</evidence>
<feature type="chain" id="PRO_5046166708" evidence="5">
    <location>
        <begin position="22"/>
        <end position="506"/>
    </location>
</feature>
<feature type="transmembrane region" description="Helical" evidence="4">
    <location>
        <begin position="198"/>
        <end position="217"/>
    </location>
</feature>
<dbReference type="PANTHER" id="PTHR43280">
    <property type="entry name" value="ARAC-FAMILY TRANSCRIPTIONAL REGULATOR"/>
    <property type="match status" value="1"/>
</dbReference>
<evidence type="ECO:0000256" key="3">
    <source>
        <dbReference type="ARBA" id="ARBA00023163"/>
    </source>
</evidence>
<feature type="transmembrane region" description="Helical" evidence="4">
    <location>
        <begin position="167"/>
        <end position="186"/>
    </location>
</feature>
<organism evidence="7 8">
    <name type="scientific">Marinoscillum luteum</name>
    <dbReference type="NCBI Taxonomy" id="861051"/>
    <lineage>
        <taxon>Bacteria</taxon>
        <taxon>Pseudomonadati</taxon>
        <taxon>Bacteroidota</taxon>
        <taxon>Cytophagia</taxon>
        <taxon>Cytophagales</taxon>
        <taxon>Reichenbachiellaceae</taxon>
        <taxon>Marinoscillum</taxon>
    </lineage>
</organism>
<feature type="domain" description="HTH araC/xylS-type" evidence="6">
    <location>
        <begin position="395"/>
        <end position="498"/>
    </location>
</feature>
<keyword evidence="4" id="KW-1133">Transmembrane helix</keyword>
<keyword evidence="3" id="KW-0804">Transcription</keyword>